<dbReference type="InterPro" id="IPR055199">
    <property type="entry name" value="Hda_lid"/>
</dbReference>
<evidence type="ECO:0000256" key="1">
    <source>
        <dbReference type="SAM" id="MobiDB-lite"/>
    </source>
</evidence>
<dbReference type="EMBL" id="JAGIYZ010000013">
    <property type="protein sequence ID" value="MBP0465133.1"/>
    <property type="molecule type" value="Genomic_DNA"/>
</dbReference>
<organism evidence="3 4">
    <name type="scientific">Roseomonas nitratireducens</name>
    <dbReference type="NCBI Taxonomy" id="2820810"/>
    <lineage>
        <taxon>Bacteria</taxon>
        <taxon>Pseudomonadati</taxon>
        <taxon>Pseudomonadota</taxon>
        <taxon>Alphaproteobacteria</taxon>
        <taxon>Acetobacterales</taxon>
        <taxon>Roseomonadaceae</taxon>
        <taxon>Roseomonas</taxon>
    </lineage>
</organism>
<dbReference type="PANTHER" id="PTHR30050:SF5">
    <property type="entry name" value="DNAA REGULATORY INACTIVATOR HDA"/>
    <property type="match status" value="1"/>
</dbReference>
<name>A0ABS4AWA8_9PROT</name>
<dbReference type="SUPFAM" id="SSF52540">
    <property type="entry name" value="P-loop containing nucleoside triphosphate hydrolases"/>
    <property type="match status" value="1"/>
</dbReference>
<dbReference type="InterPro" id="IPR027417">
    <property type="entry name" value="P-loop_NTPase"/>
</dbReference>
<dbReference type="Pfam" id="PF22688">
    <property type="entry name" value="Hda_lid"/>
    <property type="match status" value="1"/>
</dbReference>
<dbReference type="PANTHER" id="PTHR30050">
    <property type="entry name" value="CHROMOSOMAL REPLICATION INITIATOR PROTEIN DNAA"/>
    <property type="match status" value="1"/>
</dbReference>
<feature type="region of interest" description="Disordered" evidence="1">
    <location>
        <begin position="222"/>
        <end position="245"/>
    </location>
</feature>
<dbReference type="Proteomes" id="UP000680815">
    <property type="component" value="Unassembled WGS sequence"/>
</dbReference>
<protein>
    <recommendedName>
        <fullName evidence="2">Hda lid domain-containing protein</fullName>
    </recommendedName>
</protein>
<dbReference type="Gene3D" id="1.10.8.60">
    <property type="match status" value="1"/>
</dbReference>
<feature type="compositionally biased region" description="Pro residues" evidence="1">
    <location>
        <begin position="236"/>
        <end position="245"/>
    </location>
</feature>
<comment type="caution">
    <text evidence="3">The sequence shown here is derived from an EMBL/GenBank/DDBJ whole genome shotgun (WGS) entry which is preliminary data.</text>
</comment>
<evidence type="ECO:0000259" key="2">
    <source>
        <dbReference type="Pfam" id="PF22688"/>
    </source>
</evidence>
<evidence type="ECO:0000313" key="3">
    <source>
        <dbReference type="EMBL" id="MBP0465133.1"/>
    </source>
</evidence>
<reference evidence="3 4" key="1">
    <citation type="submission" date="2021-03" db="EMBL/GenBank/DDBJ databases">
        <authorList>
            <person name="So Y."/>
        </authorList>
    </citation>
    <scope>NUCLEOTIDE SEQUENCE [LARGE SCALE GENOMIC DNA]</scope>
    <source>
        <strain evidence="3 4">PWR1</strain>
    </source>
</reference>
<feature type="domain" description="Hda lid" evidence="2">
    <location>
        <begin position="156"/>
        <end position="212"/>
    </location>
</feature>
<keyword evidence="4" id="KW-1185">Reference proteome</keyword>
<proteinExistence type="predicted"/>
<gene>
    <name evidence="3" type="ORF">J5Y09_14505</name>
</gene>
<sequence length="245" mass="25383">MTGARQFPLPLPLSLSSNRADLLEDASNAEALALADRPDSWPLGRLAIFGPASVGKSHLGRAVVAARGWRLLIGPALRGLPDPAPGGTVLDDADAVPEETALLHLVNLCAERGERLLLLAREAPARWPVALPDLASRLRATLAVGIGTPGEDLLAALLAKHFADRQLRVAAEVQAWLLARLARDAASIAEAAARLDRAALVARGPVTRALARAALAGWEGFGEAPDGDASETNGPAPSPAAPPLL</sequence>
<dbReference type="Gene3D" id="3.40.50.300">
    <property type="entry name" value="P-loop containing nucleotide triphosphate hydrolases"/>
    <property type="match status" value="1"/>
</dbReference>
<dbReference type="RefSeq" id="WP_209352517.1">
    <property type="nucleotide sequence ID" value="NZ_JAGIYZ010000013.1"/>
</dbReference>
<evidence type="ECO:0000313" key="4">
    <source>
        <dbReference type="Proteomes" id="UP000680815"/>
    </source>
</evidence>
<accession>A0ABS4AWA8</accession>